<name>A0ABS4KH87_9FIRM</name>
<gene>
    <name evidence="3" type="ORF">J2Z35_000921</name>
</gene>
<dbReference type="EMBL" id="JAGGLI010000007">
    <property type="protein sequence ID" value="MBP2027127.1"/>
    <property type="molecule type" value="Genomic_DNA"/>
</dbReference>
<dbReference type="InterPro" id="IPR036582">
    <property type="entry name" value="Mao_N_sf"/>
</dbReference>
<dbReference type="SUPFAM" id="SSF55383">
    <property type="entry name" value="Copper amine oxidase, domain N"/>
    <property type="match status" value="1"/>
</dbReference>
<protein>
    <recommendedName>
        <fullName evidence="2">Copper amine oxidase-like N-terminal domain-containing protein</fullName>
    </recommendedName>
</protein>
<dbReference type="InterPro" id="IPR012854">
    <property type="entry name" value="Cu_amine_oxidase-like_N"/>
</dbReference>
<comment type="caution">
    <text evidence="3">The sequence shown here is derived from an EMBL/GenBank/DDBJ whole genome shotgun (WGS) entry which is preliminary data.</text>
</comment>
<feature type="domain" description="Copper amine oxidase-like N-terminal" evidence="2">
    <location>
        <begin position="44"/>
        <end position="95"/>
    </location>
</feature>
<proteinExistence type="predicted"/>
<accession>A0ABS4KH87</accession>
<feature type="coiled-coil region" evidence="1">
    <location>
        <begin position="91"/>
        <end position="125"/>
    </location>
</feature>
<evidence type="ECO:0000259" key="2">
    <source>
        <dbReference type="Pfam" id="PF07833"/>
    </source>
</evidence>
<evidence type="ECO:0000313" key="4">
    <source>
        <dbReference type="Proteomes" id="UP001314903"/>
    </source>
</evidence>
<evidence type="ECO:0000313" key="3">
    <source>
        <dbReference type="EMBL" id="MBP2027127.1"/>
    </source>
</evidence>
<keyword evidence="4" id="KW-1185">Reference proteome</keyword>
<evidence type="ECO:0000256" key="1">
    <source>
        <dbReference type="SAM" id="Coils"/>
    </source>
</evidence>
<keyword evidence="1" id="KW-0175">Coiled coil</keyword>
<sequence>MKKFLSGILTGLLISTTLISFAQPIEVKSYINEGFSFIFNGERKELPPEYKALVYEGRSYVPARFVGENLGAEVTFNSQTKQINFVYNSHQTELEDIIENYENEISKLNERIKELEEDTSTRQDNIRYSTLPITQSLDGFEIRLQNFDFNSFGNVSYLSLNLENTNSAKPYKILPLETKLIIDGVTYSPSSSFLDFSLFNYLNNGDKVNGTIGYTNLPKDLEKMEILFTVGYSDGFTEKTQDVRFYIEND</sequence>
<dbReference type="Pfam" id="PF07833">
    <property type="entry name" value="Cu_amine_oxidN1"/>
    <property type="match status" value="1"/>
</dbReference>
<dbReference type="Proteomes" id="UP001314903">
    <property type="component" value="Unassembled WGS sequence"/>
</dbReference>
<reference evidence="3 4" key="1">
    <citation type="submission" date="2021-03" db="EMBL/GenBank/DDBJ databases">
        <title>Genomic Encyclopedia of Type Strains, Phase IV (KMG-IV): sequencing the most valuable type-strain genomes for metagenomic binning, comparative biology and taxonomic classification.</title>
        <authorList>
            <person name="Goeker M."/>
        </authorList>
    </citation>
    <scope>NUCLEOTIDE SEQUENCE [LARGE SCALE GENOMIC DNA]</scope>
    <source>
        <strain evidence="3 4">DSM 27512</strain>
    </source>
</reference>
<dbReference type="RefSeq" id="WP_209659869.1">
    <property type="nucleotide sequence ID" value="NZ_JAGGLI010000007.1"/>
</dbReference>
<organism evidence="3 4">
    <name type="scientific">Acetoanaerobium pronyense</name>
    <dbReference type="NCBI Taxonomy" id="1482736"/>
    <lineage>
        <taxon>Bacteria</taxon>
        <taxon>Bacillati</taxon>
        <taxon>Bacillota</taxon>
        <taxon>Clostridia</taxon>
        <taxon>Peptostreptococcales</taxon>
        <taxon>Filifactoraceae</taxon>
        <taxon>Acetoanaerobium</taxon>
    </lineage>
</organism>